<feature type="domain" description="Formyl transferase C-terminal" evidence="4">
    <location>
        <begin position="150"/>
        <end position="257"/>
    </location>
</feature>
<evidence type="ECO:0000313" key="7">
    <source>
        <dbReference type="Proteomes" id="UP001145021"/>
    </source>
</evidence>
<organism evidence="6 7">
    <name type="scientific">Coemansia asiatica</name>
    <dbReference type="NCBI Taxonomy" id="1052880"/>
    <lineage>
        <taxon>Eukaryota</taxon>
        <taxon>Fungi</taxon>
        <taxon>Fungi incertae sedis</taxon>
        <taxon>Zoopagomycota</taxon>
        <taxon>Kickxellomycotina</taxon>
        <taxon>Kickxellomycetes</taxon>
        <taxon>Kickxellales</taxon>
        <taxon>Kickxellaceae</taxon>
        <taxon>Coemansia</taxon>
    </lineage>
</organism>
<comment type="similarity">
    <text evidence="1">Belongs to the protein kinase superfamily. ADCK protein kinase family.</text>
</comment>
<dbReference type="Gene3D" id="3.40.50.12230">
    <property type="match status" value="1"/>
</dbReference>
<feature type="domain" description="ABC1 atypical kinase-like" evidence="5">
    <location>
        <begin position="419"/>
        <end position="675"/>
    </location>
</feature>
<evidence type="ECO:0000259" key="4">
    <source>
        <dbReference type="Pfam" id="PF02911"/>
    </source>
</evidence>
<feature type="domain" description="Formyl transferase N-terminal" evidence="3">
    <location>
        <begin position="23"/>
        <end position="124"/>
    </location>
</feature>
<dbReference type="SUPFAM" id="SSF53328">
    <property type="entry name" value="Formyltransferase"/>
    <property type="match status" value="1"/>
</dbReference>
<evidence type="ECO:0008006" key="8">
    <source>
        <dbReference type="Google" id="ProtNLM"/>
    </source>
</evidence>
<name>A0A9W8CJI5_9FUNG</name>
<sequence>MPIRAWITPGLDGEGTGNVKPFDIGVVASFGRFLPESIINMHPKGIINLHPSLLPNYRGPSPIQTAILNGDTSSGITIQELHPRIFDGGRILAQVPYKISPNIKFNEMASDLAAIGGDLLIKVLKNLDYVRENSKEQDLMKETSTHSFNKRDSQISWETMTAEDIYKRHRAFYTKEPVYTFLRIKNKNHMVQLMELTKVDPSVPPLYLNYLDSPPGTIFFKRKVPYIELHCIDGSRIHATRFKVSGKAERDTFQFNAGYRDKKKGSRFLSVGSCTKRPSPAFVYPEGYVKPVINERWAEKGLDLGSKGMGILRHRWVKRASMGTAVVLSGYVYDKEVQASSVWRTLRTFIDVGIICLDYKINFRSEKDIDTLDKIHRRAARRLLRCCQENGGLFIKFGQSIAVQSSLLPPPFRKELSVLYDNAPSVSVDKIAPAIESSFGGKRIGELFEEFSEEAVASASVAQVHVARLKKDPSRKVAVKVQKPEIRLQIDWDLFTFRTCARIIQYAFGIPIMWSVKEVELRLREELDFEREANNSELAQKDLDTLADGWLKRGVYIPRVFWEATSKQVLTTEWIDGTSLVDPKQLLDEKWSGREIMQRMVSLFAFQIFVSGNVHGDPHPGNILVRQHPQSKFGREPQLVLLDHGLYVRETPAFRKQYAEFWRAAVIGDKKQMKSIAQSWGMPDAGMFSTMVSLKPPQLGLRKKDEGNSEADQTDVSNGSRSLGSYDRQMEIKKRAITALRDSSNLPPELVFVVRNTNIVRANNQSLGIPVNRIKILGQYAALGLRRILIEEAWSSGRRYSAEKGVVVGRVSLVNRVLGVVAGEWSYVTFRLALWAAGVGMALYGLWGRVLSAVTGKPYSSDLDSVMGDAMRQALEKRLGYRIDMSLFNA</sequence>
<dbReference type="PANTHER" id="PTHR43173">
    <property type="entry name" value="ABC1 FAMILY PROTEIN"/>
    <property type="match status" value="1"/>
</dbReference>
<dbReference type="Pfam" id="PF02911">
    <property type="entry name" value="Formyl_trans_C"/>
    <property type="match status" value="1"/>
</dbReference>
<gene>
    <name evidence="6" type="ORF">LPJ64_004006</name>
</gene>
<dbReference type="InterPro" id="IPR004147">
    <property type="entry name" value="ABC1_dom"/>
</dbReference>
<dbReference type="SUPFAM" id="SSF56112">
    <property type="entry name" value="Protein kinase-like (PK-like)"/>
    <property type="match status" value="1"/>
</dbReference>
<evidence type="ECO:0000256" key="2">
    <source>
        <dbReference type="SAM" id="MobiDB-lite"/>
    </source>
</evidence>
<evidence type="ECO:0000256" key="1">
    <source>
        <dbReference type="ARBA" id="ARBA00009670"/>
    </source>
</evidence>
<protein>
    <recommendedName>
        <fullName evidence="8">Methionyl-tRNA formyltransferase</fullName>
    </recommendedName>
</protein>
<feature type="region of interest" description="Disordered" evidence="2">
    <location>
        <begin position="699"/>
        <end position="723"/>
    </location>
</feature>
<evidence type="ECO:0000259" key="5">
    <source>
        <dbReference type="Pfam" id="PF03109"/>
    </source>
</evidence>
<keyword evidence="7" id="KW-1185">Reference proteome</keyword>
<reference evidence="6" key="1">
    <citation type="submission" date="2022-07" db="EMBL/GenBank/DDBJ databases">
        <title>Phylogenomic reconstructions and comparative analyses of Kickxellomycotina fungi.</title>
        <authorList>
            <person name="Reynolds N.K."/>
            <person name="Stajich J.E."/>
            <person name="Barry K."/>
            <person name="Grigoriev I.V."/>
            <person name="Crous P."/>
            <person name="Smith M.E."/>
        </authorList>
    </citation>
    <scope>NUCLEOTIDE SEQUENCE</scope>
    <source>
        <strain evidence="6">NBRC 105413</strain>
    </source>
</reference>
<evidence type="ECO:0000313" key="6">
    <source>
        <dbReference type="EMBL" id="KAJ1644307.1"/>
    </source>
</evidence>
<dbReference type="Pfam" id="PF03109">
    <property type="entry name" value="ABC1"/>
    <property type="match status" value="1"/>
</dbReference>
<dbReference type="Pfam" id="PF00551">
    <property type="entry name" value="Formyl_trans_N"/>
    <property type="match status" value="1"/>
</dbReference>
<dbReference type="InterPro" id="IPR045307">
    <property type="entry name" value="ADCK1_dom"/>
</dbReference>
<dbReference type="InterPro" id="IPR005793">
    <property type="entry name" value="Formyl_trans_C"/>
</dbReference>
<dbReference type="InterPro" id="IPR011009">
    <property type="entry name" value="Kinase-like_dom_sf"/>
</dbReference>
<dbReference type="PANTHER" id="PTHR43173:SF37">
    <property type="entry name" value="ABC1 FAMILY PROTEIN C10F6.14C"/>
    <property type="match status" value="1"/>
</dbReference>
<dbReference type="AlphaFoldDB" id="A0A9W8CJI5"/>
<dbReference type="CDD" id="cd13969">
    <property type="entry name" value="ADCK1-like"/>
    <property type="match status" value="1"/>
</dbReference>
<dbReference type="EMBL" id="JANBOH010000176">
    <property type="protein sequence ID" value="KAJ1644307.1"/>
    <property type="molecule type" value="Genomic_DNA"/>
</dbReference>
<dbReference type="Proteomes" id="UP001145021">
    <property type="component" value="Unassembled WGS sequence"/>
</dbReference>
<feature type="compositionally biased region" description="Polar residues" evidence="2">
    <location>
        <begin position="714"/>
        <end position="723"/>
    </location>
</feature>
<comment type="caution">
    <text evidence="6">The sequence shown here is derived from an EMBL/GenBank/DDBJ whole genome shotgun (WGS) entry which is preliminary data.</text>
</comment>
<dbReference type="InterPro" id="IPR002376">
    <property type="entry name" value="Formyl_transf_N"/>
</dbReference>
<dbReference type="InterPro" id="IPR036477">
    <property type="entry name" value="Formyl_transf_N_sf"/>
</dbReference>
<dbReference type="InterPro" id="IPR051130">
    <property type="entry name" value="Mito_struct-func_regulator"/>
</dbReference>
<evidence type="ECO:0000259" key="3">
    <source>
        <dbReference type="Pfam" id="PF00551"/>
    </source>
</evidence>
<proteinExistence type="inferred from homology"/>
<accession>A0A9W8CJI5</accession>